<sequence>MDKLPQEVTDRIAGYLFPRLASGGKYGLLEDRPGPAECATISRTWKRTIEAMTFRRLGVLSRDDIPDAKYLLGSDPHRRASVERIDFIVKVDDTPRDTQFHRMRDQKLVQEFRLLINFINEIWPTSNDPVDDTQPILLVVSIVGYSKWDALLCDQSAFTQEPGTLNQLPLCPAVTSLAIYFEEELRRDFHPRDEAFAPQKTREADIAMQNGTKVPPAWIMNVLAKFPSAQQADYEIYNFIRRGLRRYQLCNALGGPAFAHLQNLSLWFGPNNFSSTTLQAFLSNKQYPAVPPVRPTDSLNSVLRTLSQQLKELHINGLFSLSPDLFINRADDNNQPSWPRLRVLRVTTTLLTPCGSKWLIPPHRFRPRENRPFTINATLSTGTIEFNKLMTALSHGMLAMPRLQLLTLDFLVGPAEPNWDDEDMDWTGNWTGNGEVIGNAPHVPGETYELVRYVREANESREMAQWTGGIREKPAEGNRFCTLAVFNERFISRNKELYWRPFPKEAVENWNELHKSIKGLSGLEEWRRM</sequence>
<proteinExistence type="predicted"/>
<dbReference type="EMBL" id="JAUEPP010000010">
    <property type="protein sequence ID" value="KAK3334527.1"/>
    <property type="molecule type" value="Genomic_DNA"/>
</dbReference>
<evidence type="ECO:0000313" key="1">
    <source>
        <dbReference type="EMBL" id="KAK3334527.1"/>
    </source>
</evidence>
<name>A0AAE0J0Y9_9PEZI</name>
<dbReference type="RefSeq" id="XP_062676693.1">
    <property type="nucleotide sequence ID" value="XM_062831134.1"/>
</dbReference>
<reference evidence="1" key="1">
    <citation type="journal article" date="2023" name="Mol. Phylogenet. Evol.">
        <title>Genome-scale phylogeny and comparative genomics of the fungal order Sordariales.</title>
        <authorList>
            <person name="Hensen N."/>
            <person name="Bonometti L."/>
            <person name="Westerberg I."/>
            <person name="Brannstrom I.O."/>
            <person name="Guillou S."/>
            <person name="Cros-Aarteil S."/>
            <person name="Calhoun S."/>
            <person name="Haridas S."/>
            <person name="Kuo A."/>
            <person name="Mondo S."/>
            <person name="Pangilinan J."/>
            <person name="Riley R."/>
            <person name="LaButti K."/>
            <person name="Andreopoulos B."/>
            <person name="Lipzen A."/>
            <person name="Chen C."/>
            <person name="Yan M."/>
            <person name="Daum C."/>
            <person name="Ng V."/>
            <person name="Clum A."/>
            <person name="Steindorff A."/>
            <person name="Ohm R.A."/>
            <person name="Martin F."/>
            <person name="Silar P."/>
            <person name="Natvig D.O."/>
            <person name="Lalanne C."/>
            <person name="Gautier V."/>
            <person name="Ament-Velasquez S.L."/>
            <person name="Kruys A."/>
            <person name="Hutchinson M.I."/>
            <person name="Powell A.J."/>
            <person name="Barry K."/>
            <person name="Miller A.N."/>
            <person name="Grigoriev I.V."/>
            <person name="Debuchy R."/>
            <person name="Gladieux P."/>
            <person name="Hiltunen Thoren M."/>
            <person name="Johannesson H."/>
        </authorList>
    </citation>
    <scope>NUCLEOTIDE SEQUENCE</scope>
    <source>
        <strain evidence="1">CBS 560.94</strain>
    </source>
</reference>
<comment type="caution">
    <text evidence="1">The sequence shown here is derived from an EMBL/GenBank/DDBJ whole genome shotgun (WGS) entry which is preliminary data.</text>
</comment>
<accession>A0AAE0J0Y9</accession>
<gene>
    <name evidence="1" type="ORF">B0H65DRAFT_592857</name>
</gene>
<evidence type="ECO:0008006" key="3">
    <source>
        <dbReference type="Google" id="ProtNLM"/>
    </source>
</evidence>
<dbReference type="Proteomes" id="UP001278500">
    <property type="component" value="Unassembled WGS sequence"/>
</dbReference>
<dbReference type="GeneID" id="87868288"/>
<keyword evidence="2" id="KW-1185">Reference proteome</keyword>
<evidence type="ECO:0000313" key="2">
    <source>
        <dbReference type="Proteomes" id="UP001278500"/>
    </source>
</evidence>
<organism evidence="1 2">
    <name type="scientific">Neurospora tetraspora</name>
    <dbReference type="NCBI Taxonomy" id="94610"/>
    <lineage>
        <taxon>Eukaryota</taxon>
        <taxon>Fungi</taxon>
        <taxon>Dikarya</taxon>
        <taxon>Ascomycota</taxon>
        <taxon>Pezizomycotina</taxon>
        <taxon>Sordariomycetes</taxon>
        <taxon>Sordariomycetidae</taxon>
        <taxon>Sordariales</taxon>
        <taxon>Sordariaceae</taxon>
        <taxon>Neurospora</taxon>
    </lineage>
</organism>
<dbReference type="AlphaFoldDB" id="A0AAE0J0Y9"/>
<protein>
    <recommendedName>
        <fullName evidence="3">F-box domain-containing protein</fullName>
    </recommendedName>
</protein>
<reference evidence="1" key="2">
    <citation type="submission" date="2023-06" db="EMBL/GenBank/DDBJ databases">
        <authorList>
            <consortium name="Lawrence Berkeley National Laboratory"/>
            <person name="Haridas S."/>
            <person name="Hensen N."/>
            <person name="Bonometti L."/>
            <person name="Westerberg I."/>
            <person name="Brannstrom I.O."/>
            <person name="Guillou S."/>
            <person name="Cros-Aarteil S."/>
            <person name="Calhoun S."/>
            <person name="Kuo A."/>
            <person name="Mondo S."/>
            <person name="Pangilinan J."/>
            <person name="Riley R."/>
            <person name="Labutti K."/>
            <person name="Andreopoulos B."/>
            <person name="Lipzen A."/>
            <person name="Chen C."/>
            <person name="Yanf M."/>
            <person name="Daum C."/>
            <person name="Ng V."/>
            <person name="Clum A."/>
            <person name="Steindorff A."/>
            <person name="Ohm R."/>
            <person name="Martin F."/>
            <person name="Silar P."/>
            <person name="Natvig D."/>
            <person name="Lalanne C."/>
            <person name="Gautier V."/>
            <person name="Ament-Velasquez S.L."/>
            <person name="Kruys A."/>
            <person name="Hutchinson M.I."/>
            <person name="Powell A.J."/>
            <person name="Barry K."/>
            <person name="Miller A.N."/>
            <person name="Grigoriev I.V."/>
            <person name="Debuchy R."/>
            <person name="Gladieux P."/>
            <person name="Thoren M.H."/>
            <person name="Johannesson H."/>
        </authorList>
    </citation>
    <scope>NUCLEOTIDE SEQUENCE</scope>
    <source>
        <strain evidence="1">CBS 560.94</strain>
    </source>
</reference>